<evidence type="ECO:0008006" key="4">
    <source>
        <dbReference type="Google" id="ProtNLM"/>
    </source>
</evidence>
<gene>
    <name evidence="2" type="ORF">Poly24_51430</name>
</gene>
<dbReference type="KEGG" id="rcf:Poly24_51430"/>
<proteinExistence type="predicted"/>
<evidence type="ECO:0000256" key="1">
    <source>
        <dbReference type="SAM" id="MobiDB-lite"/>
    </source>
</evidence>
<sequence>MGGLHGWAGSRPGRVNYWHGWGNNVRTRWTGYHHHNNWFHGDWWYRHPGGVCRWHYYHRFNDYPWGYWWQRPTWNVASSWFSWTAPATVWSEPIYYDYGSGGNVTYEDNRVYIDGEDVASADEFAQSAAVLATVQPPESEEAADEAEWLPLGTFALSTSKEDVEPTRIVQLAVDKSGIIAGTLYNSETDESAAIQGRVDKNTQRVAMRIGESDKVVAETGLYNLTQDEVPLLVHFEGERVENYILVRLDEPEDDQDGDDADADDAGSDDDDSLDRGIF</sequence>
<protein>
    <recommendedName>
        <fullName evidence="4">Mu-protocadherin-putative cell-suface protein</fullName>
    </recommendedName>
</protein>
<dbReference type="Proteomes" id="UP000315082">
    <property type="component" value="Chromosome"/>
</dbReference>
<feature type="region of interest" description="Disordered" evidence="1">
    <location>
        <begin position="249"/>
        <end position="278"/>
    </location>
</feature>
<evidence type="ECO:0000313" key="3">
    <source>
        <dbReference type="Proteomes" id="UP000315082"/>
    </source>
</evidence>
<reference evidence="2 3" key="1">
    <citation type="submission" date="2019-02" db="EMBL/GenBank/DDBJ databases">
        <title>Deep-cultivation of Planctomycetes and their phenomic and genomic characterization uncovers novel biology.</title>
        <authorList>
            <person name="Wiegand S."/>
            <person name="Jogler M."/>
            <person name="Boedeker C."/>
            <person name="Pinto D."/>
            <person name="Vollmers J."/>
            <person name="Rivas-Marin E."/>
            <person name="Kohn T."/>
            <person name="Peeters S.H."/>
            <person name="Heuer A."/>
            <person name="Rast P."/>
            <person name="Oberbeckmann S."/>
            <person name="Bunk B."/>
            <person name="Jeske O."/>
            <person name="Meyerdierks A."/>
            <person name="Storesund J.E."/>
            <person name="Kallscheuer N."/>
            <person name="Luecker S."/>
            <person name="Lage O.M."/>
            <person name="Pohl T."/>
            <person name="Merkel B.J."/>
            <person name="Hornburger P."/>
            <person name="Mueller R.-W."/>
            <person name="Bruemmer F."/>
            <person name="Labrenz M."/>
            <person name="Spormann A.M."/>
            <person name="Op den Camp H."/>
            <person name="Overmann J."/>
            <person name="Amann R."/>
            <person name="Jetten M.S.M."/>
            <person name="Mascher T."/>
            <person name="Medema M.H."/>
            <person name="Devos D.P."/>
            <person name="Kaster A.-K."/>
            <person name="Ovreas L."/>
            <person name="Rohde M."/>
            <person name="Galperin M.Y."/>
            <person name="Jogler C."/>
        </authorList>
    </citation>
    <scope>NUCLEOTIDE SEQUENCE [LARGE SCALE GENOMIC DNA]</scope>
    <source>
        <strain evidence="2 3">Poly24</strain>
    </source>
</reference>
<dbReference type="EMBL" id="CP036348">
    <property type="protein sequence ID" value="QDV71407.1"/>
    <property type="molecule type" value="Genomic_DNA"/>
</dbReference>
<dbReference type="AlphaFoldDB" id="A0A518K0U9"/>
<feature type="compositionally biased region" description="Acidic residues" evidence="1">
    <location>
        <begin position="250"/>
        <end position="272"/>
    </location>
</feature>
<accession>A0A518K0U9</accession>
<keyword evidence="3" id="KW-1185">Reference proteome</keyword>
<organism evidence="2 3">
    <name type="scientific">Rosistilla carotiformis</name>
    <dbReference type="NCBI Taxonomy" id="2528017"/>
    <lineage>
        <taxon>Bacteria</taxon>
        <taxon>Pseudomonadati</taxon>
        <taxon>Planctomycetota</taxon>
        <taxon>Planctomycetia</taxon>
        <taxon>Pirellulales</taxon>
        <taxon>Pirellulaceae</taxon>
        <taxon>Rosistilla</taxon>
    </lineage>
</organism>
<evidence type="ECO:0000313" key="2">
    <source>
        <dbReference type="EMBL" id="QDV71407.1"/>
    </source>
</evidence>
<name>A0A518K0U9_9BACT</name>